<dbReference type="SUPFAM" id="SSF54975">
    <property type="entry name" value="Acylphosphatase/BLUF domain-like"/>
    <property type="match status" value="1"/>
</dbReference>
<protein>
    <submittedName>
        <fullName evidence="2">Sensors of blue-light using FAD</fullName>
    </submittedName>
</protein>
<reference evidence="2 3" key="1">
    <citation type="submission" date="2016-11" db="EMBL/GenBank/DDBJ databases">
        <authorList>
            <person name="Jaros S."/>
            <person name="Januszkiewicz K."/>
            <person name="Wedrychowicz H."/>
        </authorList>
    </citation>
    <scope>NUCLEOTIDE SEQUENCE [LARGE SCALE GENOMIC DNA]</scope>
    <source>
        <strain evidence="2 3">DSM 16112</strain>
    </source>
</reference>
<dbReference type="RefSeq" id="WP_073354541.1">
    <property type="nucleotide sequence ID" value="NZ_FQUZ01000005.1"/>
</dbReference>
<evidence type="ECO:0000313" key="3">
    <source>
        <dbReference type="Proteomes" id="UP000184327"/>
    </source>
</evidence>
<evidence type="ECO:0000313" key="2">
    <source>
        <dbReference type="EMBL" id="SHE64412.1"/>
    </source>
</evidence>
<dbReference type="Pfam" id="PF04940">
    <property type="entry name" value="BLUF"/>
    <property type="match status" value="1"/>
</dbReference>
<dbReference type="OrthoDB" id="557705at2"/>
<keyword evidence="3" id="KW-1185">Reference proteome</keyword>
<feature type="domain" description="BLUF" evidence="1">
    <location>
        <begin position="2"/>
        <end position="92"/>
    </location>
</feature>
<dbReference type="InterPro" id="IPR036046">
    <property type="entry name" value="Acylphosphatase-like_dom_sf"/>
</dbReference>
<proteinExistence type="predicted"/>
<dbReference type="EMBL" id="FQUZ01000005">
    <property type="protein sequence ID" value="SHE64412.1"/>
    <property type="molecule type" value="Genomic_DNA"/>
</dbReference>
<sequence>MLVQLVFASVATQPCSQTQEAILQQARKHNADSAITGALCYGYGIYLGAMEGERSQINRIYAEVLRDERHAHAQLLYFSEISERTFAHWPLGRVNLESLNPSAILKYIPQWPPQPEHWTAVSALAFLKDMVASASVVAR</sequence>
<dbReference type="SMART" id="SM01034">
    <property type="entry name" value="BLUF"/>
    <property type="match status" value="1"/>
</dbReference>
<accession>A0A1M4V685</accession>
<dbReference type="PROSITE" id="PS50925">
    <property type="entry name" value="BLUF"/>
    <property type="match status" value="1"/>
</dbReference>
<dbReference type="AlphaFoldDB" id="A0A1M4V685"/>
<dbReference type="Proteomes" id="UP000184327">
    <property type="component" value="Unassembled WGS sequence"/>
</dbReference>
<dbReference type="GO" id="GO:0009882">
    <property type="term" value="F:blue light photoreceptor activity"/>
    <property type="evidence" value="ECO:0007669"/>
    <property type="project" value="InterPro"/>
</dbReference>
<dbReference type="GO" id="GO:0071949">
    <property type="term" value="F:FAD binding"/>
    <property type="evidence" value="ECO:0007669"/>
    <property type="project" value="InterPro"/>
</dbReference>
<dbReference type="Gene3D" id="3.30.70.100">
    <property type="match status" value="1"/>
</dbReference>
<evidence type="ECO:0000259" key="1">
    <source>
        <dbReference type="PROSITE" id="PS50925"/>
    </source>
</evidence>
<gene>
    <name evidence="2" type="ORF">SAMN02745117_00601</name>
</gene>
<name>A0A1M4V685_9BURK</name>
<dbReference type="InterPro" id="IPR007024">
    <property type="entry name" value="BLUF_domain"/>
</dbReference>
<dbReference type="STRING" id="1122156.SAMN02745117_00601"/>
<organism evidence="2 3">
    <name type="scientific">Lampropedia hyalina DSM 16112</name>
    <dbReference type="NCBI Taxonomy" id="1122156"/>
    <lineage>
        <taxon>Bacteria</taxon>
        <taxon>Pseudomonadati</taxon>
        <taxon>Pseudomonadota</taxon>
        <taxon>Betaproteobacteria</taxon>
        <taxon>Burkholderiales</taxon>
        <taxon>Comamonadaceae</taxon>
        <taxon>Lampropedia</taxon>
    </lineage>
</organism>